<dbReference type="Proteomes" id="UP001148482">
    <property type="component" value="Unassembled WGS sequence"/>
</dbReference>
<dbReference type="EMBL" id="JAPJDA010000002">
    <property type="protein sequence ID" value="MCX2836759.1"/>
    <property type="molecule type" value="Genomic_DNA"/>
</dbReference>
<organism evidence="2 3">
    <name type="scientific">Salinimicrobium profundisediminis</name>
    <dbReference type="NCBI Taxonomy" id="2994553"/>
    <lineage>
        <taxon>Bacteria</taxon>
        <taxon>Pseudomonadati</taxon>
        <taxon>Bacteroidota</taxon>
        <taxon>Flavobacteriia</taxon>
        <taxon>Flavobacteriales</taxon>
        <taxon>Flavobacteriaceae</taxon>
        <taxon>Salinimicrobium</taxon>
    </lineage>
</organism>
<accession>A0A9X3CU63</accession>
<dbReference type="AlphaFoldDB" id="A0A9X3CU63"/>
<reference evidence="2" key="1">
    <citation type="submission" date="2022-11" db="EMBL/GenBank/DDBJ databases">
        <title>Salinimicrobium profundisediminis sp. nov., isolated from deep-sea sediment of the Mariana Trench.</title>
        <authorList>
            <person name="Fu H."/>
        </authorList>
    </citation>
    <scope>NUCLEOTIDE SEQUENCE</scope>
    <source>
        <strain evidence="2">MT39</strain>
    </source>
</reference>
<dbReference type="PROSITE" id="PS51257">
    <property type="entry name" value="PROKAR_LIPOPROTEIN"/>
    <property type="match status" value="1"/>
</dbReference>
<name>A0A9X3CU63_9FLAO</name>
<proteinExistence type="predicted"/>
<gene>
    <name evidence="2" type="ORF">OQ279_01230</name>
</gene>
<feature type="compositionally biased region" description="Acidic residues" evidence="1">
    <location>
        <begin position="29"/>
        <end position="50"/>
    </location>
</feature>
<protein>
    <submittedName>
        <fullName evidence="2">Uncharacterized protein</fullName>
    </submittedName>
</protein>
<keyword evidence="3" id="KW-1185">Reference proteome</keyword>
<evidence type="ECO:0000313" key="2">
    <source>
        <dbReference type="EMBL" id="MCX2836759.1"/>
    </source>
</evidence>
<evidence type="ECO:0000256" key="1">
    <source>
        <dbReference type="SAM" id="MobiDB-lite"/>
    </source>
</evidence>
<dbReference type="RefSeq" id="WP_266067940.1">
    <property type="nucleotide sequence ID" value="NZ_JAPJDA010000002.1"/>
</dbReference>
<feature type="region of interest" description="Disordered" evidence="1">
    <location>
        <begin position="25"/>
        <end position="50"/>
    </location>
</feature>
<comment type="caution">
    <text evidence="2">The sequence shown here is derived from an EMBL/GenBank/DDBJ whole genome shotgun (WGS) entry which is preliminary data.</text>
</comment>
<evidence type="ECO:0000313" key="3">
    <source>
        <dbReference type="Proteomes" id="UP001148482"/>
    </source>
</evidence>
<sequence length="50" mass="5624">MKRIALLFVLLFTMSSGFISCRDTGREADDVEEVGEEIEEAGDELEDELD</sequence>